<proteinExistence type="predicted"/>
<evidence type="ECO:0000313" key="1">
    <source>
        <dbReference type="EMBL" id="KAJ7390861.1"/>
    </source>
</evidence>
<keyword evidence="2" id="KW-1185">Reference proteome</keyword>
<organism evidence="1 2">
    <name type="scientific">Desmophyllum pertusum</name>
    <dbReference type="NCBI Taxonomy" id="174260"/>
    <lineage>
        <taxon>Eukaryota</taxon>
        <taxon>Metazoa</taxon>
        <taxon>Cnidaria</taxon>
        <taxon>Anthozoa</taxon>
        <taxon>Hexacorallia</taxon>
        <taxon>Scleractinia</taxon>
        <taxon>Caryophylliina</taxon>
        <taxon>Caryophylliidae</taxon>
        <taxon>Desmophyllum</taxon>
    </lineage>
</organism>
<dbReference type="EMBL" id="MU825410">
    <property type="protein sequence ID" value="KAJ7390861.1"/>
    <property type="molecule type" value="Genomic_DNA"/>
</dbReference>
<evidence type="ECO:0000313" key="2">
    <source>
        <dbReference type="Proteomes" id="UP001163046"/>
    </source>
</evidence>
<dbReference type="AlphaFoldDB" id="A0A9W9ZZT0"/>
<dbReference type="OrthoDB" id="10009308at2759"/>
<name>A0A9W9ZZT0_9CNID</name>
<protein>
    <submittedName>
        <fullName evidence="1">Uncharacterized protein</fullName>
    </submittedName>
</protein>
<sequence length="182" mass="20477">MPVSLGTDKDIGSPQKDAQVGCWNVKTMYRDERQCCECRCAEKWQDNRMTSWGLVSVGRNDDQHWSGAHVAIVMGTESVNTWLSWKPVSDRIVTTRLNLRYIITTVIQVYTPTSNANQEELYHHSYKGLECKIGDQMEGGWGIQNDWSCGPIVKLSKKGDLTEYGNWGGISIMSVPAKVMGE</sequence>
<comment type="caution">
    <text evidence="1">The sequence shown here is derived from an EMBL/GenBank/DDBJ whole genome shotgun (WGS) entry which is preliminary data.</text>
</comment>
<gene>
    <name evidence="1" type="ORF">OS493_021752</name>
</gene>
<dbReference type="Proteomes" id="UP001163046">
    <property type="component" value="Unassembled WGS sequence"/>
</dbReference>
<accession>A0A9W9ZZT0</accession>
<reference evidence="1" key="1">
    <citation type="submission" date="2023-01" db="EMBL/GenBank/DDBJ databases">
        <title>Genome assembly of the deep-sea coral Lophelia pertusa.</title>
        <authorList>
            <person name="Herrera S."/>
            <person name="Cordes E."/>
        </authorList>
    </citation>
    <scope>NUCLEOTIDE SEQUENCE</scope>
    <source>
        <strain evidence="1">USNM1676648</strain>
        <tissue evidence="1">Polyp</tissue>
    </source>
</reference>